<evidence type="ECO:0000313" key="9">
    <source>
        <dbReference type="EMBL" id="WOK08099.1"/>
    </source>
</evidence>
<evidence type="ECO:0000256" key="2">
    <source>
        <dbReference type="ARBA" id="ARBA00022692"/>
    </source>
</evidence>
<evidence type="ECO:0000256" key="6">
    <source>
        <dbReference type="ARBA" id="ARBA00023136"/>
    </source>
</evidence>
<protein>
    <submittedName>
        <fullName evidence="9">Sterol desaturase family protein</fullName>
        <ecNumber evidence="9">1.-.-.-</ecNumber>
    </submittedName>
</protein>
<evidence type="ECO:0000256" key="4">
    <source>
        <dbReference type="ARBA" id="ARBA00023002"/>
    </source>
</evidence>
<proteinExistence type="predicted"/>
<keyword evidence="4 9" id="KW-0560">Oxidoreductase</keyword>
<reference evidence="9 10" key="1">
    <citation type="journal article" date="2023" name="Microbiol. Resour. Announc.">
        <title>Complete Genome Sequence of Imperialibacter roseus strain P4T.</title>
        <authorList>
            <person name="Tizabi D.R."/>
            <person name="Bachvaroff T."/>
            <person name="Hill R.T."/>
        </authorList>
    </citation>
    <scope>NUCLEOTIDE SEQUENCE [LARGE SCALE GENOMIC DNA]</scope>
    <source>
        <strain evidence="9 10">P4T</strain>
    </source>
</reference>
<keyword evidence="5" id="KW-0443">Lipid metabolism</keyword>
<dbReference type="GO" id="GO:0016491">
    <property type="term" value="F:oxidoreductase activity"/>
    <property type="evidence" value="ECO:0007669"/>
    <property type="project" value="UniProtKB-KW"/>
</dbReference>
<feature type="domain" description="Fatty acid hydroxylase" evidence="8">
    <location>
        <begin position="77"/>
        <end position="210"/>
    </location>
</feature>
<keyword evidence="2 7" id="KW-0812">Transmembrane</keyword>
<evidence type="ECO:0000256" key="5">
    <source>
        <dbReference type="ARBA" id="ARBA00023098"/>
    </source>
</evidence>
<comment type="subcellular location">
    <subcellularLocation>
        <location evidence="1">Endomembrane system</location>
        <topology evidence="1">Multi-pass membrane protein</topology>
    </subcellularLocation>
</comment>
<feature type="transmembrane region" description="Helical" evidence="7">
    <location>
        <begin position="318"/>
        <end position="336"/>
    </location>
</feature>
<evidence type="ECO:0000259" key="8">
    <source>
        <dbReference type="Pfam" id="PF04116"/>
    </source>
</evidence>
<dbReference type="Pfam" id="PF04116">
    <property type="entry name" value="FA_hydroxylase"/>
    <property type="match status" value="1"/>
</dbReference>
<dbReference type="PANTHER" id="PTHR21624">
    <property type="entry name" value="STEROL DESATURASE-RELATED PROTEIN"/>
    <property type="match status" value="1"/>
</dbReference>
<keyword evidence="10" id="KW-1185">Reference proteome</keyword>
<dbReference type="PANTHER" id="PTHR21624:SF1">
    <property type="entry name" value="ALKYLGLYCEROL MONOOXYGENASE"/>
    <property type="match status" value="1"/>
</dbReference>
<evidence type="ECO:0000313" key="10">
    <source>
        <dbReference type="Proteomes" id="UP001302349"/>
    </source>
</evidence>
<name>A0ABZ0IVC6_9BACT</name>
<dbReference type="EC" id="1.-.-.-" evidence="9"/>
<dbReference type="EMBL" id="CP136051">
    <property type="protein sequence ID" value="WOK08099.1"/>
    <property type="molecule type" value="Genomic_DNA"/>
</dbReference>
<keyword evidence="3 7" id="KW-1133">Transmembrane helix</keyword>
<keyword evidence="6 7" id="KW-0472">Membrane</keyword>
<accession>A0ABZ0IVC6</accession>
<feature type="transmembrane region" description="Helical" evidence="7">
    <location>
        <begin position="261"/>
        <end position="282"/>
    </location>
</feature>
<evidence type="ECO:0000256" key="3">
    <source>
        <dbReference type="ARBA" id="ARBA00022989"/>
    </source>
</evidence>
<feature type="transmembrane region" description="Helical" evidence="7">
    <location>
        <begin position="44"/>
        <end position="61"/>
    </location>
</feature>
<evidence type="ECO:0000256" key="7">
    <source>
        <dbReference type="SAM" id="Phobius"/>
    </source>
</evidence>
<gene>
    <name evidence="9" type="ORF">RT717_05560</name>
</gene>
<feature type="transmembrane region" description="Helical" evidence="7">
    <location>
        <begin position="133"/>
        <end position="157"/>
    </location>
</feature>
<organism evidence="9 10">
    <name type="scientific">Imperialibacter roseus</name>
    <dbReference type="NCBI Taxonomy" id="1324217"/>
    <lineage>
        <taxon>Bacteria</taxon>
        <taxon>Pseudomonadati</taxon>
        <taxon>Bacteroidota</taxon>
        <taxon>Cytophagia</taxon>
        <taxon>Cytophagales</taxon>
        <taxon>Flammeovirgaceae</taxon>
        <taxon>Imperialibacter</taxon>
    </lineage>
</organism>
<feature type="transmembrane region" description="Helical" evidence="7">
    <location>
        <begin position="294"/>
        <end position="311"/>
    </location>
</feature>
<dbReference type="Proteomes" id="UP001302349">
    <property type="component" value="Chromosome"/>
</dbReference>
<feature type="transmembrane region" description="Helical" evidence="7">
    <location>
        <begin position="342"/>
        <end position="362"/>
    </location>
</feature>
<sequence length="380" mass="44032">MNLVYGTGLLFLLVLMELVAIRYFLQEKIPWKEIVMNLNSGHILLWIFRGLEVLAFHWLLMHFSFSWVAQWPVAMQWIFAFVAWDFCFYWLHRLHHAISFLWAVHVVHHEGEHFSLSLGIRNSWYSSLTSFPFFAGLAILGLPLEIFIVVSSVHYFIQFYNHNRIVKKSGWLEHIMITPSHHRVHHGKNPEYINKNCGGTFVIWDKLFGTFQAERDDIDIEFGTSDPVPSENPFWANNIPFLKWLHLPLPQFRKNETEKSFFSDTFVGFGGLLLFCLLLFYIYKEPSWTGTPKLILFSIIFLSTIANGGLAENKVWGAALWITCTLIFSSVFAIVFNDEPILIVIVAAIALHGLETIRRLVLRTPKGLRQQKEPTGTVAY</sequence>
<dbReference type="InterPro" id="IPR051689">
    <property type="entry name" value="Sterol_desaturase/TMEM195"/>
</dbReference>
<evidence type="ECO:0000256" key="1">
    <source>
        <dbReference type="ARBA" id="ARBA00004127"/>
    </source>
</evidence>
<dbReference type="RefSeq" id="WP_317490745.1">
    <property type="nucleotide sequence ID" value="NZ_CP136051.1"/>
</dbReference>
<dbReference type="InterPro" id="IPR006694">
    <property type="entry name" value="Fatty_acid_hydroxylase"/>
</dbReference>
<feature type="transmembrane region" description="Helical" evidence="7">
    <location>
        <begin position="73"/>
        <end position="92"/>
    </location>
</feature>